<comment type="caution">
    <text evidence="2">The sequence shown here is derived from an EMBL/GenBank/DDBJ whole genome shotgun (WGS) entry which is preliminary data.</text>
</comment>
<feature type="domain" description="DUF6589" evidence="1">
    <location>
        <begin position="1"/>
        <end position="64"/>
    </location>
</feature>
<reference evidence="2" key="1">
    <citation type="submission" date="2019-10" db="EMBL/GenBank/DDBJ databases">
        <authorList>
            <consortium name="DOE Joint Genome Institute"/>
            <person name="Kuo A."/>
            <person name="Miyauchi S."/>
            <person name="Kiss E."/>
            <person name="Drula E."/>
            <person name="Kohler A."/>
            <person name="Sanchez-Garcia M."/>
            <person name="Andreopoulos B."/>
            <person name="Barry K.W."/>
            <person name="Bonito G."/>
            <person name="Buee M."/>
            <person name="Carver A."/>
            <person name="Chen C."/>
            <person name="Cichocki N."/>
            <person name="Clum A."/>
            <person name="Culley D."/>
            <person name="Crous P.W."/>
            <person name="Fauchery L."/>
            <person name="Girlanda M."/>
            <person name="Hayes R."/>
            <person name="Keri Z."/>
            <person name="LaButti K."/>
            <person name="Lipzen A."/>
            <person name="Lombard V."/>
            <person name="Magnuson J."/>
            <person name="Maillard F."/>
            <person name="Morin E."/>
            <person name="Murat C."/>
            <person name="Nolan M."/>
            <person name="Ohm R."/>
            <person name="Pangilinan J."/>
            <person name="Pereira M."/>
            <person name="Perotto S."/>
            <person name="Peter M."/>
            <person name="Riley R."/>
            <person name="Sitrit Y."/>
            <person name="Stielow B."/>
            <person name="Szollosi G."/>
            <person name="Zifcakova L."/>
            <person name="Stursova M."/>
            <person name="Spatafora J.W."/>
            <person name="Tedersoo L."/>
            <person name="Vaario L.-M."/>
            <person name="Yamada A."/>
            <person name="Yan M."/>
            <person name="Wang P."/>
            <person name="Xu J."/>
            <person name="Bruns T."/>
            <person name="Baldrian P."/>
            <person name="Vilgalys R."/>
            <person name="Henrissat B."/>
            <person name="Grigoriev I.V."/>
            <person name="Hibbett D."/>
            <person name="Nagy L.G."/>
            <person name="Martin F.M."/>
        </authorList>
    </citation>
    <scope>NUCLEOTIDE SEQUENCE</scope>
    <source>
        <strain evidence="2">BED1</strain>
    </source>
</reference>
<proteinExistence type="predicted"/>
<feature type="non-terminal residue" evidence="2">
    <location>
        <position position="65"/>
    </location>
</feature>
<reference evidence="2" key="2">
    <citation type="journal article" date="2020" name="Nat. Commun.">
        <title>Large-scale genome sequencing of mycorrhizal fungi provides insights into the early evolution of symbiotic traits.</title>
        <authorList>
            <person name="Miyauchi S."/>
            <person name="Kiss E."/>
            <person name="Kuo A."/>
            <person name="Drula E."/>
            <person name="Kohler A."/>
            <person name="Sanchez-Garcia M."/>
            <person name="Morin E."/>
            <person name="Andreopoulos B."/>
            <person name="Barry K.W."/>
            <person name="Bonito G."/>
            <person name="Buee M."/>
            <person name="Carver A."/>
            <person name="Chen C."/>
            <person name="Cichocki N."/>
            <person name="Clum A."/>
            <person name="Culley D."/>
            <person name="Crous P.W."/>
            <person name="Fauchery L."/>
            <person name="Girlanda M."/>
            <person name="Hayes R.D."/>
            <person name="Keri Z."/>
            <person name="LaButti K."/>
            <person name="Lipzen A."/>
            <person name="Lombard V."/>
            <person name="Magnuson J."/>
            <person name="Maillard F."/>
            <person name="Murat C."/>
            <person name="Nolan M."/>
            <person name="Ohm R.A."/>
            <person name="Pangilinan J."/>
            <person name="Pereira M.F."/>
            <person name="Perotto S."/>
            <person name="Peter M."/>
            <person name="Pfister S."/>
            <person name="Riley R."/>
            <person name="Sitrit Y."/>
            <person name="Stielow J.B."/>
            <person name="Szollosi G."/>
            <person name="Zifcakova L."/>
            <person name="Stursova M."/>
            <person name="Spatafora J.W."/>
            <person name="Tedersoo L."/>
            <person name="Vaario L.M."/>
            <person name="Yamada A."/>
            <person name="Yan M."/>
            <person name="Wang P."/>
            <person name="Xu J."/>
            <person name="Bruns T."/>
            <person name="Baldrian P."/>
            <person name="Vilgalys R."/>
            <person name="Dunand C."/>
            <person name="Henrissat B."/>
            <person name="Grigoriev I.V."/>
            <person name="Hibbett D."/>
            <person name="Nagy L.G."/>
            <person name="Martin F.M."/>
        </authorList>
    </citation>
    <scope>NUCLEOTIDE SEQUENCE</scope>
    <source>
        <strain evidence="2">BED1</strain>
    </source>
</reference>
<keyword evidence="3" id="KW-1185">Reference proteome</keyword>
<evidence type="ECO:0000259" key="1">
    <source>
        <dbReference type="Pfam" id="PF20231"/>
    </source>
</evidence>
<dbReference type="AlphaFoldDB" id="A0AAD4GEQ3"/>
<organism evidence="2 3">
    <name type="scientific">Boletus edulis BED1</name>
    <dbReference type="NCBI Taxonomy" id="1328754"/>
    <lineage>
        <taxon>Eukaryota</taxon>
        <taxon>Fungi</taxon>
        <taxon>Dikarya</taxon>
        <taxon>Basidiomycota</taxon>
        <taxon>Agaricomycotina</taxon>
        <taxon>Agaricomycetes</taxon>
        <taxon>Agaricomycetidae</taxon>
        <taxon>Boletales</taxon>
        <taxon>Boletineae</taxon>
        <taxon>Boletaceae</taxon>
        <taxon>Boletoideae</taxon>
        <taxon>Boletus</taxon>
    </lineage>
</organism>
<dbReference type="InterPro" id="IPR046496">
    <property type="entry name" value="DUF6589"/>
</dbReference>
<dbReference type="EMBL" id="WHUW01000012">
    <property type="protein sequence ID" value="KAF8440254.1"/>
    <property type="molecule type" value="Genomic_DNA"/>
</dbReference>
<evidence type="ECO:0000313" key="2">
    <source>
        <dbReference type="EMBL" id="KAF8440254.1"/>
    </source>
</evidence>
<protein>
    <recommendedName>
        <fullName evidence="1">DUF6589 domain-containing protein</fullName>
    </recommendedName>
</protein>
<dbReference type="Pfam" id="PF20231">
    <property type="entry name" value="DUF6589"/>
    <property type="match status" value="1"/>
</dbReference>
<name>A0AAD4GEQ3_BOLED</name>
<dbReference type="Proteomes" id="UP001194468">
    <property type="component" value="Unassembled WGS sequence"/>
</dbReference>
<sequence length="65" mass="7492">RNIVQDNMLVNLTGFEGHFMATDFNIEHHIRFLTQFFATKSVYAGWDHLGDISAAVDLLLQVQRK</sequence>
<feature type="non-terminal residue" evidence="2">
    <location>
        <position position="1"/>
    </location>
</feature>
<evidence type="ECO:0000313" key="3">
    <source>
        <dbReference type="Proteomes" id="UP001194468"/>
    </source>
</evidence>
<gene>
    <name evidence="2" type="ORF">L210DRAFT_3363904</name>
</gene>
<accession>A0AAD4GEQ3</accession>